<dbReference type="RefSeq" id="XP_013233610.1">
    <property type="nucleotide sequence ID" value="XM_013378156.1"/>
</dbReference>
<dbReference type="EMBL" id="HG675741">
    <property type="protein sequence ID" value="CDJ42860.1"/>
    <property type="molecule type" value="Genomic_DNA"/>
</dbReference>
<feature type="region of interest" description="Disordered" evidence="1">
    <location>
        <begin position="551"/>
        <end position="577"/>
    </location>
</feature>
<dbReference type="VEuPathDB" id="ToxoDB:ETH2_1108900"/>
<evidence type="ECO:0000313" key="2">
    <source>
        <dbReference type="EMBL" id="CDJ42860.1"/>
    </source>
</evidence>
<feature type="compositionally biased region" description="Basic and acidic residues" evidence="1">
    <location>
        <begin position="610"/>
        <end position="626"/>
    </location>
</feature>
<gene>
    <name evidence="2" type="ORF">ETH_00031820</name>
</gene>
<dbReference type="OrthoDB" id="346039at2759"/>
<accession>U6L504</accession>
<feature type="region of interest" description="Disordered" evidence="1">
    <location>
        <begin position="610"/>
        <end position="630"/>
    </location>
</feature>
<sequence>MQDTSAFIPLDGIGDAADLNSLASIAPLGVDAPLVSTSENRPKRTPGEVSPKVDECDKYRNTNAPNCHLGCSTGQLLVSPLGLSGSKLLGSFASPAQTKLDCALSAAGASISPNRPISPSLRHQAELCKNAAEAQHFLPVTCTGKNCRAACSNYCSVEVQSEKNSSWGVIEEQQQRLECLQQAINYCEERSSMGRTLRSREAAVRARLLHERLEQQMHMQRQRQQRNNDLINDAVGFSLEKTVDPHRPAAERLTVCLTALRKHMRRTLSPSTFATVSTTPGLGGTWPLPCVLSSQKKYEEQHAKEHGCDLRSTTTNTARLYTREEKRKGKQPEAKSKGSNCLAAVLYKGPEDASAGRELIQTRATLLLQQEQGDSNSLEQLLSLEGEVRGRIATLGEEGCCVPIGTGDIYGEHSEHKEQRCAHTPIPEETSEAHRKWVLPQSPPQRLIAHSQLCCSSSSITHKEGQSKGTEAVATSKDLVSNEPQKTFGEQQWHDLARQVFLLQQMLLQRDSHGRQISRKKHSCRRHDCTKTSPKACLTATDAVGNCRRVHPEEEQMEKNSPPTRATNSAVSVERDKKNVELDKVTDTQAAATTELRSGVEYTLDKQRQQLDRQKVQKEQRERENSKPSAANNEFCFEVLGSSTLQSFPNLRSHHLSSTANALGSVCNDGSKSSCQGSDAVHQVRSRAGTPVASVNPPLRRDSMVTRAAQISTAAQLFRNAKQTASTTNGKSNASGDFFGTSAFKTTY</sequence>
<organism evidence="2 3">
    <name type="scientific">Eimeria tenella</name>
    <name type="common">Coccidian parasite</name>
    <dbReference type="NCBI Taxonomy" id="5802"/>
    <lineage>
        <taxon>Eukaryota</taxon>
        <taxon>Sar</taxon>
        <taxon>Alveolata</taxon>
        <taxon>Apicomplexa</taxon>
        <taxon>Conoidasida</taxon>
        <taxon>Coccidia</taxon>
        <taxon>Eucoccidiorida</taxon>
        <taxon>Eimeriorina</taxon>
        <taxon>Eimeriidae</taxon>
        <taxon>Eimeria</taxon>
    </lineage>
</organism>
<reference evidence="2" key="1">
    <citation type="submission" date="2013-10" db="EMBL/GenBank/DDBJ databases">
        <title>Genomic analysis of the causative agents of coccidiosis in chickens.</title>
        <authorList>
            <person name="Reid A.J."/>
            <person name="Blake D."/>
            <person name="Billington K."/>
            <person name="Browne H."/>
            <person name="Dunn M."/>
            <person name="Hung S."/>
            <person name="Kawahara F."/>
            <person name="Miranda-Saavedra D."/>
            <person name="Mourier T."/>
            <person name="Nagra H."/>
            <person name="Otto T.D."/>
            <person name="Rawlings N."/>
            <person name="Sanchez A."/>
            <person name="Sanders M."/>
            <person name="Subramaniam C."/>
            <person name="Tay Y."/>
            <person name="Dear P."/>
            <person name="Doerig C."/>
            <person name="Gruber A."/>
            <person name="Parkinson J."/>
            <person name="Shirley M."/>
            <person name="Wan K.L."/>
            <person name="Berriman M."/>
            <person name="Tomley F."/>
            <person name="Pain A."/>
        </authorList>
    </citation>
    <scope>NUCLEOTIDE SEQUENCE [LARGE SCALE GENOMIC DNA]</scope>
    <source>
        <strain evidence="2">Houghton</strain>
    </source>
</reference>
<feature type="compositionally biased region" description="Polar residues" evidence="1">
    <location>
        <begin position="559"/>
        <end position="571"/>
    </location>
</feature>
<dbReference type="AlphaFoldDB" id="U6L504"/>
<dbReference type="Proteomes" id="UP000030747">
    <property type="component" value="Unassembled WGS sequence"/>
</dbReference>
<dbReference type="GeneID" id="25255430"/>
<proteinExistence type="predicted"/>
<evidence type="ECO:0000256" key="1">
    <source>
        <dbReference type="SAM" id="MobiDB-lite"/>
    </source>
</evidence>
<protein>
    <submittedName>
        <fullName evidence="2">Uncharacterized protein</fullName>
    </submittedName>
</protein>
<name>U6L504_EIMTE</name>
<dbReference type="VEuPathDB" id="ToxoDB:ETH_00031820"/>
<keyword evidence="3" id="KW-1185">Reference proteome</keyword>
<evidence type="ECO:0000313" key="3">
    <source>
        <dbReference type="Proteomes" id="UP000030747"/>
    </source>
</evidence>
<reference evidence="2" key="2">
    <citation type="submission" date="2013-10" db="EMBL/GenBank/DDBJ databases">
        <authorList>
            <person name="Aslett M."/>
        </authorList>
    </citation>
    <scope>NUCLEOTIDE SEQUENCE [LARGE SCALE GENOMIC DNA]</scope>
    <source>
        <strain evidence="2">Houghton</strain>
    </source>
</reference>